<evidence type="ECO:0000256" key="6">
    <source>
        <dbReference type="ARBA" id="ARBA00022603"/>
    </source>
</evidence>
<comment type="subcellular location">
    <subcellularLocation>
        <location evidence="1">Cytoplasm</location>
    </subcellularLocation>
</comment>
<dbReference type="EMBL" id="JACHDS010000001">
    <property type="protein sequence ID" value="MBB6174512.1"/>
    <property type="molecule type" value="Genomic_DNA"/>
</dbReference>
<proteinExistence type="inferred from homology"/>
<comment type="similarity">
    <text evidence="2">Belongs to the methyltransferase superfamily. L-isoaspartyl/D-aspartyl protein methyltransferase family.</text>
</comment>
<evidence type="ECO:0000256" key="7">
    <source>
        <dbReference type="ARBA" id="ARBA00022679"/>
    </source>
</evidence>
<organism evidence="12 13">
    <name type="scientific">Nocardiopsis mwathae</name>
    <dbReference type="NCBI Taxonomy" id="1472723"/>
    <lineage>
        <taxon>Bacteria</taxon>
        <taxon>Bacillati</taxon>
        <taxon>Actinomycetota</taxon>
        <taxon>Actinomycetes</taxon>
        <taxon>Streptosporangiales</taxon>
        <taxon>Nocardiopsidaceae</taxon>
        <taxon>Nocardiopsis</taxon>
    </lineage>
</organism>
<gene>
    <name evidence="12" type="ORF">HNR23_004572</name>
</gene>
<dbReference type="CDD" id="cd02440">
    <property type="entry name" value="AdoMet_MTases"/>
    <property type="match status" value="1"/>
</dbReference>
<dbReference type="Proteomes" id="UP000546642">
    <property type="component" value="Unassembled WGS sequence"/>
</dbReference>
<dbReference type="AlphaFoldDB" id="A0A7X0D7D0"/>
<dbReference type="GO" id="GO:0032259">
    <property type="term" value="P:methylation"/>
    <property type="evidence" value="ECO:0007669"/>
    <property type="project" value="UniProtKB-KW"/>
</dbReference>
<dbReference type="SUPFAM" id="SSF53335">
    <property type="entry name" value="S-adenosyl-L-methionine-dependent methyltransferases"/>
    <property type="match status" value="1"/>
</dbReference>
<dbReference type="GO" id="GO:0005737">
    <property type="term" value="C:cytoplasm"/>
    <property type="evidence" value="ECO:0007669"/>
    <property type="project" value="UniProtKB-SubCell"/>
</dbReference>
<evidence type="ECO:0000256" key="9">
    <source>
        <dbReference type="ARBA" id="ARBA00030757"/>
    </source>
</evidence>
<evidence type="ECO:0000256" key="4">
    <source>
        <dbReference type="ARBA" id="ARBA00013346"/>
    </source>
</evidence>
<dbReference type="EC" id="2.1.1.77" evidence="3"/>
<evidence type="ECO:0000256" key="11">
    <source>
        <dbReference type="ARBA" id="ARBA00031350"/>
    </source>
</evidence>
<dbReference type="RefSeq" id="WP_184078582.1">
    <property type="nucleotide sequence ID" value="NZ_JACHDS010000001.1"/>
</dbReference>
<dbReference type="Pfam" id="PF01135">
    <property type="entry name" value="PCMT"/>
    <property type="match status" value="1"/>
</dbReference>
<evidence type="ECO:0000256" key="3">
    <source>
        <dbReference type="ARBA" id="ARBA00011890"/>
    </source>
</evidence>
<name>A0A7X0D7D0_9ACTN</name>
<keyword evidence="6 12" id="KW-0489">Methyltransferase</keyword>
<evidence type="ECO:0000256" key="1">
    <source>
        <dbReference type="ARBA" id="ARBA00004496"/>
    </source>
</evidence>
<dbReference type="InterPro" id="IPR029063">
    <property type="entry name" value="SAM-dependent_MTases_sf"/>
</dbReference>
<dbReference type="PANTHER" id="PTHR11579:SF0">
    <property type="entry name" value="PROTEIN-L-ISOASPARTATE(D-ASPARTATE) O-METHYLTRANSFERASE"/>
    <property type="match status" value="1"/>
</dbReference>
<sequence>MITADQRHAALIDTLVRSGELVDDRLIAAFRATPRHLFIPEAGALTVHGTVLDRRTSPDAWLAAVYADDAIITQVDDGDPARPRGRPTSSSSAPTIVARMLEAADLRDGQRVLEIGTGTGWNAALLAARLGDANVTTLEVDAEVLAGARSALAASGRSPTVHLRDGETGYPPGAPYDRTIATCSVTRVPRAWIEQTRVGGIVVTPWTAMEGAGVLAPLTVAADGSAAGRFRGGLGFMLLRGQRSPDAPSHDIGAEPDETRLVDVDPITPLTEFATAFPITFMVPRWRMGLRRMGTGMGLWLSATDGPSWARVYPYGSVWTVEQGGPRSLWDEVESATAEWNALGSPDQDRFGLTVAPDDRHRVWLDTPNGPGWDFAQPNR</sequence>
<keyword evidence="5" id="KW-0963">Cytoplasm</keyword>
<protein>
    <recommendedName>
        <fullName evidence="4">Protein-L-isoaspartate O-methyltransferase</fullName>
        <ecNumber evidence="3">2.1.1.77</ecNumber>
    </recommendedName>
    <alternativeName>
        <fullName evidence="11">L-isoaspartyl protein carboxyl methyltransferase</fullName>
    </alternativeName>
    <alternativeName>
        <fullName evidence="9">Protein L-isoaspartyl methyltransferase</fullName>
    </alternativeName>
    <alternativeName>
        <fullName evidence="10">Protein-beta-aspartate methyltransferase</fullName>
    </alternativeName>
</protein>
<keyword evidence="13" id="KW-1185">Reference proteome</keyword>
<evidence type="ECO:0000256" key="2">
    <source>
        <dbReference type="ARBA" id="ARBA00005369"/>
    </source>
</evidence>
<keyword evidence="8" id="KW-0949">S-adenosyl-L-methionine</keyword>
<evidence type="ECO:0000256" key="8">
    <source>
        <dbReference type="ARBA" id="ARBA00022691"/>
    </source>
</evidence>
<evidence type="ECO:0000256" key="5">
    <source>
        <dbReference type="ARBA" id="ARBA00022490"/>
    </source>
</evidence>
<keyword evidence="7 12" id="KW-0808">Transferase</keyword>
<dbReference type="InterPro" id="IPR000682">
    <property type="entry name" value="PCMT"/>
</dbReference>
<dbReference type="PANTHER" id="PTHR11579">
    <property type="entry name" value="PROTEIN-L-ISOASPARTATE O-METHYLTRANSFERASE"/>
    <property type="match status" value="1"/>
</dbReference>
<dbReference type="GO" id="GO:0004719">
    <property type="term" value="F:protein-L-isoaspartate (D-aspartate) O-methyltransferase activity"/>
    <property type="evidence" value="ECO:0007669"/>
    <property type="project" value="UniProtKB-EC"/>
</dbReference>
<evidence type="ECO:0000256" key="10">
    <source>
        <dbReference type="ARBA" id="ARBA00031323"/>
    </source>
</evidence>
<dbReference type="Gene3D" id="3.40.50.150">
    <property type="entry name" value="Vaccinia Virus protein VP39"/>
    <property type="match status" value="1"/>
</dbReference>
<evidence type="ECO:0000313" key="12">
    <source>
        <dbReference type="EMBL" id="MBB6174512.1"/>
    </source>
</evidence>
<evidence type="ECO:0000313" key="13">
    <source>
        <dbReference type="Proteomes" id="UP000546642"/>
    </source>
</evidence>
<reference evidence="12 13" key="1">
    <citation type="submission" date="2020-08" db="EMBL/GenBank/DDBJ databases">
        <title>Sequencing the genomes of 1000 actinobacteria strains.</title>
        <authorList>
            <person name="Klenk H.-P."/>
        </authorList>
    </citation>
    <scope>NUCLEOTIDE SEQUENCE [LARGE SCALE GENOMIC DNA]</scope>
    <source>
        <strain evidence="12 13">DSM 46659</strain>
    </source>
</reference>
<accession>A0A7X0D7D0</accession>
<comment type="caution">
    <text evidence="12">The sequence shown here is derived from an EMBL/GenBank/DDBJ whole genome shotgun (WGS) entry which is preliminary data.</text>
</comment>